<evidence type="ECO:0000313" key="3">
    <source>
        <dbReference type="Proteomes" id="UP000469292"/>
    </source>
</evidence>
<proteinExistence type="predicted"/>
<evidence type="ECO:0000313" key="2">
    <source>
        <dbReference type="EMBL" id="NEG69609.1"/>
    </source>
</evidence>
<feature type="region of interest" description="Disordered" evidence="1">
    <location>
        <begin position="1"/>
        <end position="21"/>
    </location>
</feature>
<reference evidence="2 3" key="1">
    <citation type="submission" date="2019-09" db="EMBL/GenBank/DDBJ databases">
        <title>Phylogenetic characterization of a novel taxon of the genus Bifidobacterium: Bifidobacterium choloepi sp. nov.</title>
        <authorList>
            <person name="Modesto M."/>
            <person name="Satti M."/>
        </authorList>
    </citation>
    <scope>NUCLEOTIDE SEQUENCE [LARGE SCALE GENOMIC DNA]</scope>
    <source>
        <strain evidence="2 3">BRDM6</strain>
    </source>
</reference>
<name>A0A6I5N1V4_9BIFI</name>
<accession>A0A6I5N1V4</accession>
<comment type="caution">
    <text evidence="2">The sequence shown here is derived from an EMBL/GenBank/DDBJ whole genome shotgun (WGS) entry which is preliminary data.</text>
</comment>
<protein>
    <submittedName>
        <fullName evidence="2">DUF4125 family protein</fullName>
    </submittedName>
</protein>
<dbReference type="EMBL" id="VYSG01000001">
    <property type="protein sequence ID" value="NEG69609.1"/>
    <property type="molecule type" value="Genomic_DNA"/>
</dbReference>
<evidence type="ECO:0000256" key="1">
    <source>
        <dbReference type="SAM" id="MobiDB-lite"/>
    </source>
</evidence>
<dbReference type="RefSeq" id="WP_163227157.1">
    <property type="nucleotide sequence ID" value="NZ_VYSG01000001.1"/>
</dbReference>
<gene>
    <name evidence="2" type="ORF">F6S87_03035</name>
</gene>
<organism evidence="2 3">
    <name type="scientific">Bifidobacterium choloepi</name>
    <dbReference type="NCBI Taxonomy" id="2614131"/>
    <lineage>
        <taxon>Bacteria</taxon>
        <taxon>Bacillati</taxon>
        <taxon>Actinomycetota</taxon>
        <taxon>Actinomycetes</taxon>
        <taxon>Bifidobacteriales</taxon>
        <taxon>Bifidobacteriaceae</taxon>
        <taxon>Bifidobacterium</taxon>
    </lineage>
</organism>
<dbReference type="Proteomes" id="UP000469292">
    <property type="component" value="Unassembled WGS sequence"/>
</dbReference>
<keyword evidence="3" id="KW-1185">Reference proteome</keyword>
<dbReference type="Pfam" id="PF13526">
    <property type="entry name" value="DUF4125"/>
    <property type="match status" value="1"/>
</dbReference>
<dbReference type="InterPro" id="IPR025191">
    <property type="entry name" value="DUF4125"/>
</dbReference>
<sequence>MNDSSVRTTAPAEAQATRSSTREDLIEAVIRAEWDQFQRTNNEGGRAACQGNWPVFHVMRLSQFATWPDDLLASYLGDLQDADRTGRNLVTEKYARMMASTAPEAYRAEIAPQLEAAGIVLDFDGRRRKLQERIVRQQVDWADGFRRQYPKLGEAMRVLRTADDSSEQTSFETYLRGELSTYSDATLDKYARFVEGLADRGENLTTKTVLNTALLAGYDSLDAMEAADASAQAATDAA</sequence>
<dbReference type="AlphaFoldDB" id="A0A6I5N1V4"/>